<dbReference type="GeneID" id="26740685"/>
<dbReference type="EMBL" id="LN734822">
    <property type="protein sequence ID" value="CEL26067.1"/>
    <property type="molecule type" value="Genomic_DNA"/>
</dbReference>
<keyword evidence="2" id="KW-0012">Acyltransferase</keyword>
<dbReference type="GO" id="GO:0016747">
    <property type="term" value="F:acyltransferase activity, transferring groups other than amino-acyl groups"/>
    <property type="evidence" value="ECO:0007669"/>
    <property type="project" value="InterPro"/>
</dbReference>
<keyword evidence="1 4" id="KW-0808">Transferase</keyword>
<organism evidence="4 7">
    <name type="scientific">Methanobacterium formicicum</name>
    <dbReference type="NCBI Taxonomy" id="2162"/>
    <lineage>
        <taxon>Archaea</taxon>
        <taxon>Methanobacteriati</taxon>
        <taxon>Methanobacteriota</taxon>
        <taxon>Methanomada group</taxon>
        <taxon>Methanobacteria</taxon>
        <taxon>Methanobacteriales</taxon>
        <taxon>Methanobacteriaceae</taxon>
        <taxon>Methanobacterium</taxon>
    </lineage>
</organism>
<dbReference type="InterPro" id="IPR016181">
    <property type="entry name" value="Acyl_CoA_acyltransferase"/>
</dbReference>
<dbReference type="Proteomes" id="UP000029661">
    <property type="component" value="Chromosome"/>
</dbReference>
<dbReference type="InterPro" id="IPR000182">
    <property type="entry name" value="GNAT_dom"/>
</dbReference>
<evidence type="ECO:0000256" key="1">
    <source>
        <dbReference type="ARBA" id="ARBA00022679"/>
    </source>
</evidence>
<evidence type="ECO:0000313" key="8">
    <source>
        <dbReference type="Proteomes" id="UP000062768"/>
    </source>
</evidence>
<name>A0A089Z7R5_METFO</name>
<sequence>MEYALRVCQKRDFMYLKEIYLECVELHQKNGYFLKKLPDAPEIFLQYVEELMESADALVLVAAGDKGVMGYCISKVGEKPPVYADVRYGLIDNLAVAEEYQRKGVGEQLFQESVNWFKEKGLSRIELEVAVFNPKSVNFWKKMGFKTFMNLMEWEM</sequence>
<reference evidence="6" key="2">
    <citation type="submission" date="2014-09" db="EMBL/GenBank/DDBJ databases">
        <authorList>
            <person name="Bishop-Lilly K.A."/>
            <person name="Broomall S.M."/>
            <person name="Chain P.S."/>
            <person name="Chertkov O."/>
            <person name="Coyne S.R."/>
            <person name="Daligault H.E."/>
            <person name="Davenport K.W."/>
            <person name="Erkkila T."/>
            <person name="Frey K.G."/>
            <person name="Gibbons H.S."/>
            <person name="Gu W."/>
            <person name="Jaissle J."/>
            <person name="Johnson S.L."/>
            <person name="Koroleva G.I."/>
            <person name="Ladner J.T."/>
            <person name="Lo C.-C."/>
            <person name="Minogue T.D."/>
            <person name="Munk C."/>
            <person name="Palacios G.F."/>
            <person name="Redden C.L."/>
            <person name="Rosenzweig C.N."/>
            <person name="Scholz M.B."/>
            <person name="Teshima H."/>
            <person name="Xu Y."/>
        </authorList>
    </citation>
    <scope>NUCLEOTIDE SEQUENCE</scope>
    <source>
        <strain evidence="6">Mb9</strain>
    </source>
</reference>
<dbReference type="PROSITE" id="PS51186">
    <property type="entry name" value="GNAT"/>
    <property type="match status" value="1"/>
</dbReference>
<feature type="domain" description="N-acetyltransferase" evidence="3">
    <location>
        <begin position="3"/>
        <end position="156"/>
    </location>
</feature>
<dbReference type="CDD" id="cd04301">
    <property type="entry name" value="NAT_SF"/>
    <property type="match status" value="1"/>
</dbReference>
<dbReference type="SUPFAM" id="SSF55729">
    <property type="entry name" value="Acyl-CoA N-acyltransferases (Nat)"/>
    <property type="match status" value="1"/>
</dbReference>
<dbReference type="Gene3D" id="3.40.630.30">
    <property type="match status" value="1"/>
</dbReference>
<evidence type="ECO:0000313" key="7">
    <source>
        <dbReference type="Proteomes" id="UP000029661"/>
    </source>
</evidence>
<proteinExistence type="predicted"/>
<dbReference type="Proteomes" id="UP000062768">
    <property type="component" value="Chromosome I"/>
</dbReference>
<reference evidence="4" key="1">
    <citation type="submission" date="2013-12" db="EMBL/GenBank/DDBJ databases">
        <title>The complete genome sequence of Methanobacterium sp. BRM9.</title>
        <authorList>
            <consortium name="Pastoral Greenhouse Gas Research Consortium"/>
            <person name="Kelly W.J."/>
            <person name="Leahy S.C."/>
            <person name="Perry R."/>
            <person name="Li D."/>
            <person name="Altermann E."/>
            <person name="Lambie S.C."/>
            <person name="Attwood G.T."/>
        </authorList>
    </citation>
    <scope>NUCLEOTIDE SEQUENCE [LARGE SCALE GENOMIC DNA]</scope>
    <source>
        <strain evidence="4">BRM9</strain>
    </source>
</reference>
<dbReference type="KEGG" id="mfc:BRM9_0032"/>
<dbReference type="EMBL" id="LN515531">
    <property type="protein sequence ID" value="CEA13686.1"/>
    <property type="molecule type" value="Genomic_DNA"/>
</dbReference>
<dbReference type="STRING" id="2162.BRM9_0032"/>
<dbReference type="PATRIC" id="fig|2162.10.peg.2532"/>
<dbReference type="OrthoDB" id="67121at2157"/>
<evidence type="ECO:0000313" key="6">
    <source>
        <dbReference type="EMBL" id="CEL26067.1"/>
    </source>
</evidence>
<keyword evidence="8" id="KW-1185">Reference proteome</keyword>
<dbReference type="EMBL" id="CP006933">
    <property type="protein sequence ID" value="AIS30866.1"/>
    <property type="molecule type" value="Genomic_DNA"/>
</dbReference>
<dbReference type="KEGG" id="mfi:DSM1535_1352"/>
<evidence type="ECO:0000313" key="4">
    <source>
        <dbReference type="EMBL" id="AIS30866.1"/>
    </source>
</evidence>
<dbReference type="PANTHER" id="PTHR43072:SF23">
    <property type="entry name" value="UPF0039 PROTEIN C11D3.02C"/>
    <property type="match status" value="1"/>
</dbReference>
<evidence type="ECO:0000313" key="5">
    <source>
        <dbReference type="EMBL" id="CEA13686.1"/>
    </source>
</evidence>
<dbReference type="RefSeq" id="WP_048072869.1">
    <property type="nucleotide sequence ID" value="NZ_CALCVY010000152.1"/>
</dbReference>
<protein>
    <submittedName>
        <fullName evidence="4">Acetyltransferase GNAT family</fullName>
    </submittedName>
</protein>
<evidence type="ECO:0000259" key="3">
    <source>
        <dbReference type="PROSITE" id="PS51186"/>
    </source>
</evidence>
<dbReference type="PANTHER" id="PTHR43072">
    <property type="entry name" value="N-ACETYLTRANSFERASE"/>
    <property type="match status" value="1"/>
</dbReference>
<dbReference type="Pfam" id="PF00583">
    <property type="entry name" value="Acetyltransf_1"/>
    <property type="match status" value="1"/>
</dbReference>
<evidence type="ECO:0000256" key="2">
    <source>
        <dbReference type="ARBA" id="ARBA00023315"/>
    </source>
</evidence>
<accession>A0A089Z7R5</accession>
<dbReference type="AlphaFoldDB" id="A0A089Z7R5"/>
<gene>
    <name evidence="4" type="ORF">BRM9_0032</name>
    <name evidence="5" type="ORF">DSM1535_1352</name>
    <name evidence="6" type="ORF">MB9_2459</name>
</gene>